<gene>
    <name evidence="2" type="ORF">PAXINDRAFT_12174</name>
</gene>
<reference evidence="2 3" key="1">
    <citation type="submission" date="2014-06" db="EMBL/GenBank/DDBJ databases">
        <authorList>
            <consortium name="DOE Joint Genome Institute"/>
            <person name="Kuo A."/>
            <person name="Kohler A."/>
            <person name="Nagy L.G."/>
            <person name="Floudas D."/>
            <person name="Copeland A."/>
            <person name="Barry K.W."/>
            <person name="Cichocki N."/>
            <person name="Veneault-Fourrey C."/>
            <person name="LaButti K."/>
            <person name="Lindquist E.A."/>
            <person name="Lipzen A."/>
            <person name="Lundell T."/>
            <person name="Morin E."/>
            <person name="Murat C."/>
            <person name="Sun H."/>
            <person name="Tunlid A."/>
            <person name="Henrissat B."/>
            <person name="Grigoriev I.V."/>
            <person name="Hibbett D.S."/>
            <person name="Martin F."/>
            <person name="Nordberg H.P."/>
            <person name="Cantor M.N."/>
            <person name="Hua S.X."/>
        </authorList>
    </citation>
    <scope>NUCLEOTIDE SEQUENCE [LARGE SCALE GENOMIC DNA]</scope>
    <source>
        <strain evidence="2 3">ATCC 200175</strain>
    </source>
</reference>
<dbReference type="HOGENOM" id="CLU_003921_2_0_1"/>
<evidence type="ECO:0000313" key="2">
    <source>
        <dbReference type="EMBL" id="KIJ14900.1"/>
    </source>
</evidence>
<evidence type="ECO:0000256" key="1">
    <source>
        <dbReference type="SAM" id="MobiDB-lite"/>
    </source>
</evidence>
<accession>A0A0C9TGQ0</accession>
<name>A0A0C9TGQ0_PAXIN</name>
<feature type="compositionally biased region" description="Polar residues" evidence="1">
    <location>
        <begin position="412"/>
        <end position="422"/>
    </location>
</feature>
<dbReference type="EMBL" id="KN819339">
    <property type="protein sequence ID" value="KIJ14900.1"/>
    <property type="molecule type" value="Genomic_DNA"/>
</dbReference>
<organism evidence="2 3">
    <name type="scientific">Paxillus involutus ATCC 200175</name>
    <dbReference type="NCBI Taxonomy" id="664439"/>
    <lineage>
        <taxon>Eukaryota</taxon>
        <taxon>Fungi</taxon>
        <taxon>Dikarya</taxon>
        <taxon>Basidiomycota</taxon>
        <taxon>Agaricomycotina</taxon>
        <taxon>Agaricomycetes</taxon>
        <taxon>Agaricomycetidae</taxon>
        <taxon>Boletales</taxon>
        <taxon>Paxilineae</taxon>
        <taxon>Paxillaceae</taxon>
        <taxon>Paxillus</taxon>
    </lineage>
</organism>
<feature type="compositionally biased region" description="Polar residues" evidence="1">
    <location>
        <begin position="194"/>
        <end position="207"/>
    </location>
</feature>
<keyword evidence="3" id="KW-1185">Reference proteome</keyword>
<dbReference type="OrthoDB" id="3260546at2759"/>
<evidence type="ECO:0000313" key="3">
    <source>
        <dbReference type="Proteomes" id="UP000053647"/>
    </source>
</evidence>
<feature type="compositionally biased region" description="Low complexity" evidence="1">
    <location>
        <begin position="434"/>
        <end position="448"/>
    </location>
</feature>
<reference evidence="3" key="2">
    <citation type="submission" date="2015-01" db="EMBL/GenBank/DDBJ databases">
        <title>Evolutionary Origins and Diversification of the Mycorrhizal Mutualists.</title>
        <authorList>
            <consortium name="DOE Joint Genome Institute"/>
            <consortium name="Mycorrhizal Genomics Consortium"/>
            <person name="Kohler A."/>
            <person name="Kuo A."/>
            <person name="Nagy L.G."/>
            <person name="Floudas D."/>
            <person name="Copeland A."/>
            <person name="Barry K.W."/>
            <person name="Cichocki N."/>
            <person name="Veneault-Fourrey C."/>
            <person name="LaButti K."/>
            <person name="Lindquist E.A."/>
            <person name="Lipzen A."/>
            <person name="Lundell T."/>
            <person name="Morin E."/>
            <person name="Murat C."/>
            <person name="Riley R."/>
            <person name="Ohm R."/>
            <person name="Sun H."/>
            <person name="Tunlid A."/>
            <person name="Henrissat B."/>
            <person name="Grigoriev I.V."/>
            <person name="Hibbett D.S."/>
            <person name="Martin F."/>
        </authorList>
    </citation>
    <scope>NUCLEOTIDE SEQUENCE [LARGE SCALE GENOMIC DNA]</scope>
    <source>
        <strain evidence="3">ATCC 200175</strain>
    </source>
</reference>
<feature type="region of interest" description="Disordered" evidence="1">
    <location>
        <begin position="179"/>
        <end position="217"/>
    </location>
</feature>
<dbReference type="Proteomes" id="UP000053647">
    <property type="component" value="Unassembled WGS sequence"/>
</dbReference>
<protein>
    <recommendedName>
        <fullName evidence="4">Retrotransposon gag domain-containing protein</fullName>
    </recommendedName>
</protein>
<sequence length="632" mass="68809">MRGSAEHSRRNLHPTLEPLDIELLTASFRDLQVSLDLLPYHPTSPTSRLSPDSCLPLDSHVSPISRILPIPTCLSHLLPERDGHVTSAPRLLPVPTRLGLTSANGNISDSPGTPHRTAPDLLDLSPFVPGAFHHSTLLGNPLNTPLLSPGSPLSPLTPSSSGTLSPDLVTQFDLLPALNPNHASVNSPAPPHPATNSNGPRPSQTPENILRAPNTPVPDAPKFQGKIIAKLPRFLEDIGILTDQAQLDHMGKIHVAIHYAALDEAELWETLESATTIPADWANFVTAVKQLYPGCEGADRYYRSDLHNLVQEYRVKPMKNREELGEYHRKFQKVAAHLISMDTLSVNKWDLLFLDGLPHALTVPVRARLQYKVPDVHPSDPYPMASTLEAVNFCLMGTSLCPAYSPYTYNQPPQTFQQQPASMQPRSPAPRQQPPAQTATPPATSPAPRTVMKQEYLAPGSQAARIATCAFCQDPSHFIPSCQLALAYINEGKLSRRNGRLCMPDGSPIPRIQVASTESASSSGFVRDPPPHITAALYTTAYGDDNSLEMELEVEPSAFLHTSSGDLAIPDSSEVADPEFQAFLANAWANFQARKGKGDQSKGRKMCFDGVEIPHCKAPRVTVEEEIKSPAV</sequence>
<proteinExistence type="predicted"/>
<dbReference type="AlphaFoldDB" id="A0A0C9TGQ0"/>
<evidence type="ECO:0008006" key="4">
    <source>
        <dbReference type="Google" id="ProtNLM"/>
    </source>
</evidence>
<feature type="region of interest" description="Disordered" evidence="1">
    <location>
        <begin position="412"/>
        <end position="448"/>
    </location>
</feature>